<dbReference type="GO" id="GO:0030276">
    <property type="term" value="F:clathrin binding"/>
    <property type="evidence" value="ECO:0007669"/>
    <property type="project" value="TreeGrafter"/>
</dbReference>
<dbReference type="GO" id="GO:0005543">
    <property type="term" value="F:phospholipid binding"/>
    <property type="evidence" value="ECO:0007669"/>
    <property type="project" value="TreeGrafter"/>
</dbReference>
<evidence type="ECO:0000256" key="6">
    <source>
        <dbReference type="ARBA" id="ARBA00023121"/>
    </source>
</evidence>
<evidence type="ECO:0000313" key="8">
    <source>
        <dbReference type="WBParaSite" id="maker-uti_cns_0004695-snap-gene-0.2-mRNA-1"/>
    </source>
</evidence>
<accession>A0A1I8H654</accession>
<dbReference type="Pfam" id="PF01417">
    <property type="entry name" value="ENTH"/>
    <property type="match status" value="1"/>
</dbReference>
<dbReference type="GO" id="GO:0005886">
    <property type="term" value="C:plasma membrane"/>
    <property type="evidence" value="ECO:0007669"/>
    <property type="project" value="TreeGrafter"/>
</dbReference>
<dbReference type="InterPro" id="IPR008942">
    <property type="entry name" value="ENTH_VHS"/>
</dbReference>
<dbReference type="SMART" id="SM00273">
    <property type="entry name" value="ENTH"/>
    <property type="match status" value="1"/>
</dbReference>
<evidence type="ECO:0000313" key="7">
    <source>
        <dbReference type="Proteomes" id="UP000095280"/>
    </source>
</evidence>
<protein>
    <submittedName>
        <fullName evidence="8">ENTH domain-containing protein</fullName>
    </submittedName>
</protein>
<keyword evidence="3" id="KW-0963">Cytoplasm</keyword>
<dbReference type="InterPro" id="IPR013809">
    <property type="entry name" value="ENTH"/>
</dbReference>
<dbReference type="OrthoDB" id="4033880at2759"/>
<comment type="similarity">
    <text evidence="2">Belongs to the epsin family.</text>
</comment>
<dbReference type="Gene3D" id="1.25.40.90">
    <property type="match status" value="1"/>
</dbReference>
<reference evidence="8" key="1">
    <citation type="submission" date="2016-11" db="UniProtKB">
        <authorList>
            <consortium name="WormBaseParasite"/>
        </authorList>
    </citation>
    <scope>IDENTIFICATION</scope>
</reference>
<proteinExistence type="inferred from homology"/>
<dbReference type="FunFam" id="1.25.40.90:FF:000002">
    <property type="entry name" value="epsin-2 isoform X1"/>
    <property type="match status" value="1"/>
</dbReference>
<evidence type="ECO:0000256" key="4">
    <source>
        <dbReference type="ARBA" id="ARBA00022553"/>
    </source>
</evidence>
<organism evidence="7 8">
    <name type="scientific">Macrostomum lignano</name>
    <dbReference type="NCBI Taxonomy" id="282301"/>
    <lineage>
        <taxon>Eukaryota</taxon>
        <taxon>Metazoa</taxon>
        <taxon>Spiralia</taxon>
        <taxon>Lophotrochozoa</taxon>
        <taxon>Platyhelminthes</taxon>
        <taxon>Rhabditophora</taxon>
        <taxon>Macrostomorpha</taxon>
        <taxon>Macrostomida</taxon>
        <taxon>Macrostomidae</taxon>
        <taxon>Macrostomum</taxon>
    </lineage>
</organism>
<keyword evidence="7" id="KW-1185">Reference proteome</keyword>
<dbReference type="InterPro" id="IPR003903">
    <property type="entry name" value="UIM_dom"/>
</dbReference>
<dbReference type="PANTHER" id="PTHR12276">
    <property type="entry name" value="EPSIN/ENT-RELATED"/>
    <property type="match status" value="1"/>
</dbReference>
<keyword evidence="6" id="KW-0446">Lipid-binding</keyword>
<dbReference type="GO" id="GO:0005768">
    <property type="term" value="C:endosome"/>
    <property type="evidence" value="ECO:0007669"/>
    <property type="project" value="TreeGrafter"/>
</dbReference>
<dbReference type="CDD" id="cd16990">
    <property type="entry name" value="ENTH_Epsin"/>
    <property type="match status" value="1"/>
</dbReference>
<dbReference type="Proteomes" id="UP000095280">
    <property type="component" value="Unplaced"/>
</dbReference>
<dbReference type="PROSITE" id="PS50942">
    <property type="entry name" value="ENTH"/>
    <property type="match status" value="1"/>
</dbReference>
<dbReference type="PROSITE" id="PS50330">
    <property type="entry name" value="UIM"/>
    <property type="match status" value="1"/>
</dbReference>
<dbReference type="AlphaFoldDB" id="A0A1I8H654"/>
<evidence type="ECO:0000256" key="1">
    <source>
        <dbReference type="ARBA" id="ARBA00004496"/>
    </source>
</evidence>
<keyword evidence="5" id="KW-0677">Repeat</keyword>
<dbReference type="GO" id="GO:0030125">
    <property type="term" value="C:clathrin vesicle coat"/>
    <property type="evidence" value="ECO:0007669"/>
    <property type="project" value="TreeGrafter"/>
</dbReference>
<comment type="subcellular location">
    <subcellularLocation>
        <location evidence="1">Cytoplasm</location>
    </subcellularLocation>
</comment>
<dbReference type="SUPFAM" id="SSF48464">
    <property type="entry name" value="ENTH/VHS domain"/>
    <property type="match status" value="1"/>
</dbReference>
<dbReference type="GO" id="GO:0006897">
    <property type="term" value="P:endocytosis"/>
    <property type="evidence" value="ECO:0007669"/>
    <property type="project" value="TreeGrafter"/>
</dbReference>
<keyword evidence="4" id="KW-0597">Phosphoprotein</keyword>
<sequence>MATIKRNFKNIVHNYSDAQVKVREATSNDPWGPSSTLMSEISDMTNNVMAYTEIMSMIWKRLNDKNKNWRHVYKALVLLEYIIKTGSEKVAQQCKENLFAIQSLRDFQYTEEAKDHGLNVREKAKHLVALLKDDEKLKAERQSAIKAKERLRHGGGFSSEDRPPDRSRMEAQRRSESSAATTTGGAAAAQEAEDLQLQLALAISREEHEQELKRREAEGHKEEIKLKMALEASKKEDEVLSPLRMPPKQQQQEKLDNSTFAFTKEEDDNRKNKDFNHGATSELIDTAFSSGSDPWAAPVAPAASIATSGGVPSNGFDTSGDPWGGGAATAAPTASLADPWGGGGGGGLNQDAFSAAPPASGDPWAAAGAPLQQQQPAAPVDEFDLLGGRDQTGGAAGSTGPTAQDPWATDGSTAFAASGGGGFGGGIGGSQGDLLGGGGGWTMDQQQQQQQQASAAAQQPPRAKSAMDFLGEHGGLVNLDSLVTKPKGPSGPSNPFGGGGGSVFGNPAAPGRPNSSIANPFHQQQQAGPSLAELQQRQNSQATAGFQPGGSSEFGLPPPLIQAPAQHGVSAMTSYPAASNPWGSHQQQQQQQQQPGSAAASFNPFL</sequence>
<dbReference type="STRING" id="282301.A0A1I8H654"/>
<evidence type="ECO:0000256" key="3">
    <source>
        <dbReference type="ARBA" id="ARBA00022490"/>
    </source>
</evidence>
<evidence type="ECO:0000256" key="2">
    <source>
        <dbReference type="ARBA" id="ARBA00010130"/>
    </source>
</evidence>
<dbReference type="WBParaSite" id="maker-uti_cns_0004695-snap-gene-0.2-mRNA-1">
    <property type="protein sequence ID" value="maker-uti_cns_0004695-snap-gene-0.2-mRNA-1"/>
    <property type="gene ID" value="maker-uti_cns_0004695-snap-gene-0.2"/>
</dbReference>
<dbReference type="PANTHER" id="PTHR12276:SF115">
    <property type="entry name" value="FI19443P1"/>
    <property type="match status" value="1"/>
</dbReference>
<name>A0A1I8H654_9PLAT</name>
<evidence type="ECO:0000256" key="5">
    <source>
        <dbReference type="ARBA" id="ARBA00022737"/>
    </source>
</evidence>